<feature type="domain" description="DUF4329" evidence="1">
    <location>
        <begin position="48"/>
        <end position="161"/>
    </location>
</feature>
<proteinExistence type="predicted"/>
<evidence type="ECO:0000313" key="3">
    <source>
        <dbReference type="Proteomes" id="UP000699975"/>
    </source>
</evidence>
<protein>
    <submittedName>
        <fullName evidence="2">DUF4329 domain-containing protein</fullName>
    </submittedName>
</protein>
<gene>
    <name evidence="2" type="ORF">KCG45_13450</name>
</gene>
<keyword evidence="3" id="KW-1185">Reference proteome</keyword>
<dbReference type="Proteomes" id="UP000699975">
    <property type="component" value="Unassembled WGS sequence"/>
</dbReference>
<evidence type="ECO:0000313" key="2">
    <source>
        <dbReference type="EMBL" id="MBV7267192.1"/>
    </source>
</evidence>
<sequence>MSITRNNALILFACAAVWLLIVLRVANREPVYEPRQTIAARADVQTYARQQLNDLQRRSFSEGREFCGVIVEDERGQLSTMSVSEGDIASCQYNFQGRFGLTPVASFHTHGGASVQYDDEAPSLQDLQSDIASRMDGYLATPGGRFWRIDWQSQTANLICGEGCLKMDPSYEPCPAHAPAEQYDLKRLQARYRSTPAYC</sequence>
<dbReference type="InterPro" id="IPR025479">
    <property type="entry name" value="DUF4329"/>
</dbReference>
<name>A0ABS6SQ99_9SPHN</name>
<organism evidence="2 3">
    <name type="scientific">Erythrobacter ani</name>
    <dbReference type="NCBI Taxonomy" id="2827235"/>
    <lineage>
        <taxon>Bacteria</taxon>
        <taxon>Pseudomonadati</taxon>
        <taxon>Pseudomonadota</taxon>
        <taxon>Alphaproteobacteria</taxon>
        <taxon>Sphingomonadales</taxon>
        <taxon>Erythrobacteraceae</taxon>
        <taxon>Erythrobacter/Porphyrobacter group</taxon>
        <taxon>Erythrobacter</taxon>
    </lineage>
</organism>
<evidence type="ECO:0000259" key="1">
    <source>
        <dbReference type="Pfam" id="PF14220"/>
    </source>
</evidence>
<dbReference type="Pfam" id="PF14220">
    <property type="entry name" value="DUF4329"/>
    <property type="match status" value="1"/>
</dbReference>
<dbReference type="RefSeq" id="WP_218317823.1">
    <property type="nucleotide sequence ID" value="NZ_JAGSPB010000003.1"/>
</dbReference>
<dbReference type="EMBL" id="JAGSPB010000003">
    <property type="protein sequence ID" value="MBV7267192.1"/>
    <property type="molecule type" value="Genomic_DNA"/>
</dbReference>
<comment type="caution">
    <text evidence="2">The sequence shown here is derived from an EMBL/GenBank/DDBJ whole genome shotgun (WGS) entry which is preliminary data.</text>
</comment>
<accession>A0ABS6SQ99</accession>
<reference evidence="2 3" key="1">
    <citation type="submission" date="2021-04" db="EMBL/GenBank/DDBJ databases">
        <authorList>
            <person name="Pira H."/>
            <person name="Risdian C."/>
            <person name="Wink J."/>
        </authorList>
    </citation>
    <scope>NUCLEOTIDE SEQUENCE [LARGE SCALE GENOMIC DNA]</scope>
    <source>
        <strain evidence="2 3">WH131</strain>
    </source>
</reference>